<dbReference type="PANTHER" id="PTHR12894">
    <property type="entry name" value="CNH DOMAIN CONTAINING"/>
    <property type="match status" value="1"/>
</dbReference>
<keyword evidence="3" id="KW-0963">Cytoplasm</keyword>
<evidence type="ECO:0000259" key="6">
    <source>
        <dbReference type="PROSITE" id="PS50219"/>
    </source>
</evidence>
<proteinExistence type="predicted"/>
<evidence type="ECO:0000256" key="2">
    <source>
        <dbReference type="ARBA" id="ARBA00022448"/>
    </source>
</evidence>
<accession>A0A8S1IV55</accession>
<evidence type="ECO:0000256" key="5">
    <source>
        <dbReference type="SAM" id="MobiDB-lite"/>
    </source>
</evidence>
<feature type="domain" description="CNH" evidence="6">
    <location>
        <begin position="18"/>
        <end position="287"/>
    </location>
</feature>
<feature type="compositionally biased region" description="Basic and acidic residues" evidence="5">
    <location>
        <begin position="433"/>
        <end position="447"/>
    </location>
</feature>
<sequence>MSGGPEAFEFESACDDLQDKVECLLPWQSLLLVGAADGSLSVFDIPDQDAEDPTLTLSQRIKGFSKRALVQLDVIPTKPALLSLSDDGVHLHTLPDLAPICTVAGTRGASRFAWNQEKLTLAVAVKRKLAFHHLTGVEFMEMTTMAVPDVPLVLGWCGDAVCAGFRKEYVLANPNTGSLGDLFTVGRAMKPSVTPVPGANELLLAKENFGMFIGRDGRPTRRPSSALTWSEAPLAVAVSPPYVLAAVLQTSQNFIEVRNLSPSARKGVVQMFHVEGPVVLAQVAGMDGSVYLASKTKKALWKLRPTALGGQVEELMGMGEFPDALELCGMMPEDQRGGTEDLLRVRYGAHLFSEGDYDEGMAQLAMHSCNTPVLFLKLFPSLTPPAKMKNFPLPVPDDLFSDMREPQGEERVKAVSALLPYLLSHRSRLATRRREDLEMDDEQHRLGPEVGAEMAESGEERDQAVGESGTSDKTAASEQVMSRLHRSRQATLVDTAILKGMLVCPDTGALLQFVQQPNFVDMEEGRGALVGCGRYAELAALYQSRGHHSEGLELLRRLSQSPQSFDVEPQGVASGLSGEMGVWAVVRYLSTLTEKDAAVIQQHATWVLKQDAEAALQMFICSEKRLPPAIVLPILRTSAPQYSSIYLEVMLDCGEVSHEEYDGTLMKIYLREALENEQEIGCLGQPSEGESLDSFLKSVASEELRESMKNSSQVPLFTAAGPKKMPTPQELEDAAPSPSQSYQRLKQLIMTSPYIDPSTALASIPSGRLFDLQALLMEKLGRHKEALEVYAQELHSLELAEALCDRVYESSKGAGRGDIYMMLLEIYLGLKDGPKPPEWLNHSLWRQLFHVLSRKRYRIDAEKVFGALPFDLCLCEVMPFVEACLRTLAEQQRNVGVAKNLYSCENLEVKERLIKSKQRMVHATSERACHMCKKRIGSAVLVAYPNDNLAHYSCYRRGSQT</sequence>
<dbReference type="GO" id="GO:0006914">
    <property type="term" value="P:autophagy"/>
    <property type="evidence" value="ECO:0007669"/>
    <property type="project" value="TreeGrafter"/>
</dbReference>
<dbReference type="InterPro" id="IPR019452">
    <property type="entry name" value="VPS39/TGF_beta_rcpt-assoc_1"/>
</dbReference>
<organism evidence="7 8">
    <name type="scientific">Ostreobium quekettii</name>
    <dbReference type="NCBI Taxonomy" id="121088"/>
    <lineage>
        <taxon>Eukaryota</taxon>
        <taxon>Viridiplantae</taxon>
        <taxon>Chlorophyta</taxon>
        <taxon>core chlorophytes</taxon>
        <taxon>Ulvophyceae</taxon>
        <taxon>TCBD clade</taxon>
        <taxon>Bryopsidales</taxon>
        <taxon>Ostreobineae</taxon>
        <taxon>Ostreobiaceae</taxon>
        <taxon>Ostreobium</taxon>
    </lineage>
</organism>
<dbReference type="GO" id="GO:0015031">
    <property type="term" value="P:protein transport"/>
    <property type="evidence" value="ECO:0007669"/>
    <property type="project" value="UniProtKB-KW"/>
</dbReference>
<keyword evidence="4" id="KW-0653">Protein transport</keyword>
<dbReference type="Pfam" id="PF00780">
    <property type="entry name" value="CNH"/>
    <property type="match status" value="1"/>
</dbReference>
<dbReference type="AlphaFoldDB" id="A0A8S1IV55"/>
<dbReference type="InterPro" id="IPR032914">
    <property type="entry name" value="Vam6/VPS39/TRAP1"/>
</dbReference>
<dbReference type="InterPro" id="IPR019453">
    <property type="entry name" value="VPS39/TGFA1_Znf"/>
</dbReference>
<dbReference type="Pfam" id="PF10367">
    <property type="entry name" value="zf-Vps39_C"/>
    <property type="match status" value="1"/>
</dbReference>
<keyword evidence="8" id="KW-1185">Reference proteome</keyword>
<dbReference type="PROSITE" id="PS50219">
    <property type="entry name" value="CNH"/>
    <property type="match status" value="1"/>
</dbReference>
<protein>
    <recommendedName>
        <fullName evidence="6">CNH domain-containing protein</fullName>
    </recommendedName>
</protein>
<feature type="region of interest" description="Disordered" evidence="5">
    <location>
        <begin position="433"/>
        <end position="485"/>
    </location>
</feature>
<dbReference type="EMBL" id="CAJHUC010000874">
    <property type="protein sequence ID" value="CAD7698704.1"/>
    <property type="molecule type" value="Genomic_DNA"/>
</dbReference>
<name>A0A8S1IV55_9CHLO</name>
<dbReference type="InterPro" id="IPR001180">
    <property type="entry name" value="CNH_dom"/>
</dbReference>
<dbReference type="SUPFAM" id="SSF50978">
    <property type="entry name" value="WD40 repeat-like"/>
    <property type="match status" value="1"/>
</dbReference>
<reference evidence="7" key="1">
    <citation type="submission" date="2020-12" db="EMBL/GenBank/DDBJ databases">
        <authorList>
            <person name="Iha C."/>
        </authorList>
    </citation>
    <scope>NUCLEOTIDE SEQUENCE</scope>
</reference>
<evidence type="ECO:0000313" key="7">
    <source>
        <dbReference type="EMBL" id="CAD7698704.1"/>
    </source>
</evidence>
<dbReference type="GO" id="GO:0005737">
    <property type="term" value="C:cytoplasm"/>
    <property type="evidence" value="ECO:0007669"/>
    <property type="project" value="UniProtKB-SubCell"/>
</dbReference>
<dbReference type="Pfam" id="PF10366">
    <property type="entry name" value="Vps39_1"/>
    <property type="match status" value="1"/>
</dbReference>
<evidence type="ECO:0000256" key="3">
    <source>
        <dbReference type="ARBA" id="ARBA00022490"/>
    </source>
</evidence>
<comment type="caution">
    <text evidence="7">The sequence shown here is derived from an EMBL/GenBank/DDBJ whole genome shotgun (WGS) entry which is preliminary data.</text>
</comment>
<dbReference type="Proteomes" id="UP000708148">
    <property type="component" value="Unassembled WGS sequence"/>
</dbReference>
<evidence type="ECO:0000313" key="8">
    <source>
        <dbReference type="Proteomes" id="UP000708148"/>
    </source>
</evidence>
<gene>
    <name evidence="7" type="ORF">OSTQU699_LOCUS4062</name>
</gene>
<comment type="subcellular location">
    <subcellularLocation>
        <location evidence="1">Cytoplasm</location>
    </subcellularLocation>
</comment>
<keyword evidence="2" id="KW-0813">Transport</keyword>
<feature type="region of interest" description="Disordered" evidence="5">
    <location>
        <begin position="718"/>
        <end position="738"/>
    </location>
</feature>
<dbReference type="OrthoDB" id="5325112at2759"/>
<dbReference type="PANTHER" id="PTHR12894:SF27">
    <property type="entry name" value="TRANSFORMING GROWTH FACTOR-BETA RECEPTOR-ASSOCIATED PROTEIN 1"/>
    <property type="match status" value="1"/>
</dbReference>
<evidence type="ECO:0000256" key="4">
    <source>
        <dbReference type="ARBA" id="ARBA00022927"/>
    </source>
</evidence>
<dbReference type="GO" id="GO:0034058">
    <property type="term" value="P:endosomal vesicle fusion"/>
    <property type="evidence" value="ECO:0007669"/>
    <property type="project" value="TreeGrafter"/>
</dbReference>
<evidence type="ECO:0000256" key="1">
    <source>
        <dbReference type="ARBA" id="ARBA00004496"/>
    </source>
</evidence>
<dbReference type="GO" id="GO:0016020">
    <property type="term" value="C:membrane"/>
    <property type="evidence" value="ECO:0007669"/>
    <property type="project" value="TreeGrafter"/>
</dbReference>
<dbReference type="InterPro" id="IPR036322">
    <property type="entry name" value="WD40_repeat_dom_sf"/>
</dbReference>
<feature type="compositionally biased region" description="Polar residues" evidence="5">
    <location>
        <begin position="468"/>
        <end position="480"/>
    </location>
</feature>